<sequence length="48" mass="6101">MVIRHKYSYLLDYPVIQRLFLFCYQHHKKVNCFMMKQNQLWTIVTYQM</sequence>
<organism evidence="1 2">
    <name type="scientific">Diplocloster agilis</name>
    <dbReference type="NCBI Taxonomy" id="2850323"/>
    <lineage>
        <taxon>Bacteria</taxon>
        <taxon>Bacillati</taxon>
        <taxon>Bacillota</taxon>
        <taxon>Clostridia</taxon>
        <taxon>Lachnospirales</taxon>
        <taxon>Lachnospiraceae</taxon>
        <taxon>Diplocloster</taxon>
    </lineage>
</organism>
<gene>
    <name evidence="1" type="ORF">KTH89_05895</name>
</gene>
<dbReference type="Proteomes" id="UP000712157">
    <property type="component" value="Unassembled WGS sequence"/>
</dbReference>
<comment type="caution">
    <text evidence="1">The sequence shown here is derived from an EMBL/GenBank/DDBJ whole genome shotgun (WGS) entry which is preliminary data.</text>
</comment>
<evidence type="ECO:0000313" key="2">
    <source>
        <dbReference type="Proteomes" id="UP000712157"/>
    </source>
</evidence>
<proteinExistence type="predicted"/>
<dbReference type="RefSeq" id="WP_238721021.1">
    <property type="nucleotide sequence ID" value="NZ_JAHQCW010000006.1"/>
</dbReference>
<protein>
    <submittedName>
        <fullName evidence="1">Uncharacterized protein</fullName>
    </submittedName>
</protein>
<keyword evidence="2" id="KW-1185">Reference proteome</keyword>
<accession>A0A949K5E7</accession>
<evidence type="ECO:0000313" key="1">
    <source>
        <dbReference type="EMBL" id="MBU9736063.1"/>
    </source>
</evidence>
<name>A0A949K5E7_9FIRM</name>
<dbReference type="EMBL" id="JAHQCW010000006">
    <property type="protein sequence ID" value="MBU9736063.1"/>
    <property type="molecule type" value="Genomic_DNA"/>
</dbReference>
<dbReference type="AlphaFoldDB" id="A0A949K5E7"/>
<reference evidence="1" key="1">
    <citation type="submission" date="2021-06" db="EMBL/GenBank/DDBJ databases">
        <title>Description of novel taxa of the family Lachnospiraceae.</title>
        <authorList>
            <person name="Chaplin A.V."/>
            <person name="Sokolova S.R."/>
            <person name="Pikina A.P."/>
            <person name="Korzhanova M."/>
            <person name="Belova V."/>
            <person name="Korostin D."/>
            <person name="Efimov B.A."/>
        </authorList>
    </citation>
    <scope>NUCLEOTIDE SEQUENCE</scope>
    <source>
        <strain evidence="1">ASD5720</strain>
    </source>
</reference>